<gene>
    <name evidence="1" type="ORF">RM552_00245</name>
</gene>
<name>A0ABU2ZKX2_9ALTE</name>
<keyword evidence="2" id="KW-1185">Reference proteome</keyword>
<sequence length="165" mass="18584">MAKNNPLRTFAEKALSYPEWLGLRLITFMFRFKVKLVGTLKISIIETDLKSVTFFVKNRKKVRNHIGQVHAATMALLAESATGFVVGLNLPGDKLPLIKRMDLKYVRRSVGDMTAVAHVTDEQINLMQSEEKGDILVAVVVTDESGEEPIICEMNWAWVSKHKKA</sequence>
<dbReference type="Gene3D" id="3.10.129.10">
    <property type="entry name" value="Hotdog Thioesterase"/>
    <property type="match status" value="1"/>
</dbReference>
<dbReference type="InterPro" id="IPR027961">
    <property type="entry name" value="DUF4442"/>
</dbReference>
<evidence type="ECO:0000313" key="2">
    <source>
        <dbReference type="Proteomes" id="UP001253545"/>
    </source>
</evidence>
<evidence type="ECO:0000313" key="1">
    <source>
        <dbReference type="EMBL" id="MDT0593267.1"/>
    </source>
</evidence>
<organism evidence="1 2">
    <name type="scientific">Glaciecola petra</name>
    <dbReference type="NCBI Taxonomy" id="3075602"/>
    <lineage>
        <taxon>Bacteria</taxon>
        <taxon>Pseudomonadati</taxon>
        <taxon>Pseudomonadota</taxon>
        <taxon>Gammaproteobacteria</taxon>
        <taxon>Alteromonadales</taxon>
        <taxon>Alteromonadaceae</taxon>
        <taxon>Glaciecola</taxon>
    </lineage>
</organism>
<dbReference type="InterPro" id="IPR029069">
    <property type="entry name" value="HotDog_dom_sf"/>
</dbReference>
<comment type="caution">
    <text evidence="1">The sequence shown here is derived from an EMBL/GenBank/DDBJ whole genome shotgun (WGS) entry which is preliminary data.</text>
</comment>
<protein>
    <submittedName>
        <fullName evidence="1">DUF4442 domain-containing protein</fullName>
    </submittedName>
</protein>
<dbReference type="Pfam" id="PF14539">
    <property type="entry name" value="DUF4442"/>
    <property type="match status" value="1"/>
</dbReference>
<dbReference type="CDD" id="cd03443">
    <property type="entry name" value="PaaI_thioesterase"/>
    <property type="match status" value="1"/>
</dbReference>
<dbReference type="Proteomes" id="UP001253545">
    <property type="component" value="Unassembled WGS sequence"/>
</dbReference>
<reference evidence="1 2" key="1">
    <citation type="submission" date="2023-09" db="EMBL/GenBank/DDBJ databases">
        <authorList>
            <person name="Rey-Velasco X."/>
        </authorList>
    </citation>
    <scope>NUCLEOTIDE SEQUENCE [LARGE SCALE GENOMIC DNA]</scope>
    <source>
        <strain evidence="1 2">P117</strain>
    </source>
</reference>
<dbReference type="EMBL" id="JAVRHX010000001">
    <property type="protein sequence ID" value="MDT0593267.1"/>
    <property type="molecule type" value="Genomic_DNA"/>
</dbReference>
<proteinExistence type="predicted"/>
<dbReference type="SUPFAM" id="SSF54637">
    <property type="entry name" value="Thioesterase/thiol ester dehydrase-isomerase"/>
    <property type="match status" value="1"/>
</dbReference>
<accession>A0ABU2ZKX2</accession>
<dbReference type="RefSeq" id="WP_311366791.1">
    <property type="nucleotide sequence ID" value="NZ_JAVRHX010000001.1"/>
</dbReference>